<organism evidence="1">
    <name type="scientific">marine metagenome</name>
    <dbReference type="NCBI Taxonomy" id="408172"/>
    <lineage>
        <taxon>unclassified sequences</taxon>
        <taxon>metagenomes</taxon>
        <taxon>ecological metagenomes</taxon>
    </lineage>
</organism>
<protein>
    <submittedName>
        <fullName evidence="1">Uncharacterized protein</fullName>
    </submittedName>
</protein>
<evidence type="ECO:0000313" key="1">
    <source>
        <dbReference type="EMBL" id="SUZ82008.1"/>
    </source>
</evidence>
<reference evidence="1" key="1">
    <citation type="submission" date="2018-05" db="EMBL/GenBank/DDBJ databases">
        <authorList>
            <person name="Lanie J.A."/>
            <person name="Ng W.-L."/>
            <person name="Kazmierczak K.M."/>
            <person name="Andrzejewski T.M."/>
            <person name="Davidsen T.M."/>
            <person name="Wayne K.J."/>
            <person name="Tettelin H."/>
            <person name="Glass J.I."/>
            <person name="Rusch D."/>
            <person name="Podicherti R."/>
            <person name="Tsui H.-C.T."/>
            <person name="Winkler M.E."/>
        </authorList>
    </citation>
    <scope>NUCLEOTIDE SEQUENCE</scope>
</reference>
<proteinExistence type="predicted"/>
<gene>
    <name evidence="1" type="ORF">METZ01_LOCUS34862</name>
</gene>
<name>A0A381QTJ3_9ZZZZ</name>
<dbReference type="EMBL" id="UINC01001487">
    <property type="protein sequence ID" value="SUZ82008.1"/>
    <property type="molecule type" value="Genomic_DNA"/>
</dbReference>
<accession>A0A381QTJ3</accession>
<sequence length="59" mass="6874">MESRILRKNRGVVLFTREAIEKLAQFQNATENEKNGEKIENTAAKEQEIFTFSDGEKWV</sequence>
<dbReference type="AlphaFoldDB" id="A0A381QTJ3"/>